<evidence type="ECO:0000313" key="1">
    <source>
        <dbReference type="EMBL" id="CAH2095358.1"/>
    </source>
</evidence>
<reference evidence="1" key="1">
    <citation type="submission" date="2022-03" db="EMBL/GenBank/DDBJ databases">
        <authorList>
            <person name="Tunstrom K."/>
        </authorList>
    </citation>
    <scope>NUCLEOTIDE SEQUENCE</scope>
</reference>
<dbReference type="Pfam" id="PF12259">
    <property type="entry name" value="Baculo_F"/>
    <property type="match status" value="1"/>
</dbReference>
<evidence type="ECO:0008006" key="3">
    <source>
        <dbReference type="Google" id="ProtNLM"/>
    </source>
</evidence>
<accession>A0AAU9UBI4</accession>
<comment type="caution">
    <text evidence="1">The sequence shown here is derived from an EMBL/GenBank/DDBJ whole genome shotgun (WGS) entry which is preliminary data.</text>
</comment>
<dbReference type="Proteomes" id="UP001153954">
    <property type="component" value="Unassembled WGS sequence"/>
</dbReference>
<dbReference type="InterPro" id="IPR022048">
    <property type="entry name" value="Envelope_fusion-like"/>
</dbReference>
<evidence type="ECO:0000313" key="2">
    <source>
        <dbReference type="Proteomes" id="UP001153954"/>
    </source>
</evidence>
<keyword evidence="2" id="KW-1185">Reference proteome</keyword>
<protein>
    <recommendedName>
        <fullName evidence="3">Envelope fusion protein</fullName>
    </recommendedName>
</protein>
<dbReference type="EMBL" id="CAKOGL010000015">
    <property type="protein sequence ID" value="CAH2095358.1"/>
    <property type="molecule type" value="Genomic_DNA"/>
</dbReference>
<sequence length="390" mass="45507">MKPYWEGSDILTKNLYNIEKLCKICKQPLCEVIITQFEHGYKELDHYNHLLLGQQFNDDATKRSRAKRGLINGIGNIAHSLFGVLDDQFAEQYKKDIELLRLNQKHIATLWKNQTSIVEAEHNLLQRIESTMDKQHKVINQHINKLDRITNNFSEKIQDIMNSNEFTLSAIIINNMLLNLKTIQEYLLDTIADLHYGTFNVHLITPEQLRNELNIISGQLSRDLSLPINNMMGDLPKLYHLLKVKAKVTKEYFIFEIRIPLVTRDHYEVYNLIPIQQGNNSSMISIIQKDSYLPMTQADVQKCRQFDEYTYLCMLRTPIYHMTSDKNLCVRSDVTSHCVIINESCKASWLELHEDVLVLVDIYDYCLALMSNMIIFIKAYKLPQYTGNLT</sequence>
<gene>
    <name evidence="1" type="ORF">EEDITHA_LOCUS10825</name>
</gene>
<name>A0AAU9UBI4_EUPED</name>
<organism evidence="1 2">
    <name type="scientific">Euphydryas editha</name>
    <name type="common">Edith's checkerspot</name>
    <dbReference type="NCBI Taxonomy" id="104508"/>
    <lineage>
        <taxon>Eukaryota</taxon>
        <taxon>Metazoa</taxon>
        <taxon>Ecdysozoa</taxon>
        <taxon>Arthropoda</taxon>
        <taxon>Hexapoda</taxon>
        <taxon>Insecta</taxon>
        <taxon>Pterygota</taxon>
        <taxon>Neoptera</taxon>
        <taxon>Endopterygota</taxon>
        <taxon>Lepidoptera</taxon>
        <taxon>Glossata</taxon>
        <taxon>Ditrysia</taxon>
        <taxon>Papilionoidea</taxon>
        <taxon>Nymphalidae</taxon>
        <taxon>Nymphalinae</taxon>
        <taxon>Euphydryas</taxon>
    </lineage>
</organism>
<dbReference type="AlphaFoldDB" id="A0AAU9UBI4"/>
<proteinExistence type="predicted"/>